<protein>
    <submittedName>
        <fullName evidence="1">LO4</fullName>
    </submittedName>
</protein>
<organism evidence="1">
    <name type="scientific">Grenadier adomavirus</name>
    <dbReference type="NCBI Taxonomy" id="2609868"/>
    <lineage>
        <taxon>Viruses</taxon>
        <taxon>Adomaviruses</taxon>
    </lineage>
</organism>
<proteinExistence type="predicted"/>
<sequence>MGEVLYGLPRIIRNTGTTEPIPITVMAAAPILNVEPTAPITVTAAAPIVNVEATAPITVTAAAPIINVEPHITVQPSATETSVYVFGTGSLPTPDTASLLVLNGRTDTPITGANPHPAFTFLPLTVHADMVTKTDSLTEIHQFADSKFLPKRVVKKMISEELGKIPAPLQTADVTRLLASGLDSAFRSQATRYVSRAEVDSMIDNKMSSRKRRSPDDQQTLITTLIEQAIARAQTSWTNELTSEVRLQTAAIGRDFSRRLQEMSTALTARIDASSLQNNKQIQTVLQQVYAYLPAAVTTAVTAELTKRGR</sequence>
<evidence type="ECO:0000313" key="1">
    <source>
        <dbReference type="EMBL" id="DAC81177.1"/>
    </source>
</evidence>
<name>A0A6F9F0H6_9VIRU</name>
<accession>A0A6F9F0H6</accession>
<dbReference type="EMBL" id="BK011018">
    <property type="protein sequence ID" value="DAC81177.1"/>
    <property type="molecule type" value="Genomic_DNA"/>
</dbReference>
<reference evidence="1" key="1">
    <citation type="journal article" date="2020" name="J. ISSAAS">
        <title>Identification of Adomavirus Virion Proteins.</title>
        <authorList>
            <person name="Welch N.L."/>
            <person name="Tisza M.J."/>
            <person name="Starrett G.J."/>
            <person name="Belford A.K."/>
            <person name="Pastrana D.V."/>
            <person name="Pang Y.-Y.S."/>
            <person name="Schiller J.T."/>
            <person name="An P."/>
            <person name="Cantolupo P.G."/>
            <person name="Pipas J.M."/>
            <person name="Koda S."/>
            <person name="Subramaniam K."/>
            <person name="Waltzek T.B."/>
            <person name="Bian C."/>
            <person name="Shi Q."/>
            <person name="Ruan Z."/>
            <person name="Ng T.F.F."/>
            <person name="Buck C.B."/>
        </authorList>
    </citation>
    <scope>NUCLEOTIDE SEQUENCE</scope>
    <source>
        <strain evidence="1">3866</strain>
    </source>
</reference>